<protein>
    <submittedName>
        <fullName evidence="2">Ankyrin repeat-containing protein</fullName>
    </submittedName>
</protein>
<dbReference type="InterPro" id="IPR005162">
    <property type="entry name" value="Retrotrans_gag_dom"/>
</dbReference>
<sequence>MKQELGAVRSELNEIMKVLSTLKLSNDQSSPKGVNRSNHHRADYRMRKLKMPLFDEEDSHGWIYKVESEARSPFRLWEGLKRRLFERFQLSQEGTLYEQFLAITQEGTAREYIGLFETLARQLVGIPEEVMEGTFIKGLRPELRLAVRVMQPEGLNHAMKLAIIDASLDRFDKIMQWLAYLEAAYHS</sequence>
<proteinExistence type="predicted"/>
<dbReference type="Pfam" id="PF03732">
    <property type="entry name" value="Retrotrans_gag"/>
    <property type="match status" value="1"/>
</dbReference>
<reference evidence="2" key="2">
    <citation type="submission" date="2022-01" db="EMBL/GenBank/DDBJ databases">
        <authorList>
            <person name="Yamashiro T."/>
            <person name="Shiraishi A."/>
            <person name="Satake H."/>
            <person name="Nakayama K."/>
        </authorList>
    </citation>
    <scope>NUCLEOTIDE SEQUENCE</scope>
</reference>
<dbReference type="Proteomes" id="UP001151760">
    <property type="component" value="Unassembled WGS sequence"/>
</dbReference>
<dbReference type="EMBL" id="BQNB010009485">
    <property type="protein sequence ID" value="GJS64182.1"/>
    <property type="molecule type" value="Genomic_DNA"/>
</dbReference>
<keyword evidence="3" id="KW-1185">Reference proteome</keyword>
<feature type="domain" description="Retrotransposon gag" evidence="1">
    <location>
        <begin position="57"/>
        <end position="141"/>
    </location>
</feature>
<organism evidence="2 3">
    <name type="scientific">Tanacetum coccineum</name>
    <dbReference type="NCBI Taxonomy" id="301880"/>
    <lineage>
        <taxon>Eukaryota</taxon>
        <taxon>Viridiplantae</taxon>
        <taxon>Streptophyta</taxon>
        <taxon>Embryophyta</taxon>
        <taxon>Tracheophyta</taxon>
        <taxon>Spermatophyta</taxon>
        <taxon>Magnoliopsida</taxon>
        <taxon>eudicotyledons</taxon>
        <taxon>Gunneridae</taxon>
        <taxon>Pentapetalae</taxon>
        <taxon>asterids</taxon>
        <taxon>campanulids</taxon>
        <taxon>Asterales</taxon>
        <taxon>Asteraceae</taxon>
        <taxon>Asteroideae</taxon>
        <taxon>Anthemideae</taxon>
        <taxon>Anthemidinae</taxon>
        <taxon>Tanacetum</taxon>
    </lineage>
</organism>
<accession>A0ABQ4XHC1</accession>
<gene>
    <name evidence="2" type="ORF">Tco_0678746</name>
</gene>
<evidence type="ECO:0000313" key="3">
    <source>
        <dbReference type="Proteomes" id="UP001151760"/>
    </source>
</evidence>
<name>A0ABQ4XHC1_9ASTR</name>
<evidence type="ECO:0000259" key="1">
    <source>
        <dbReference type="Pfam" id="PF03732"/>
    </source>
</evidence>
<reference evidence="2" key="1">
    <citation type="journal article" date="2022" name="Int. J. Mol. Sci.">
        <title>Draft Genome of Tanacetum Coccineum: Genomic Comparison of Closely Related Tanacetum-Family Plants.</title>
        <authorList>
            <person name="Yamashiro T."/>
            <person name="Shiraishi A."/>
            <person name="Nakayama K."/>
            <person name="Satake H."/>
        </authorList>
    </citation>
    <scope>NUCLEOTIDE SEQUENCE</scope>
</reference>
<comment type="caution">
    <text evidence="2">The sequence shown here is derived from an EMBL/GenBank/DDBJ whole genome shotgun (WGS) entry which is preliminary data.</text>
</comment>
<evidence type="ECO:0000313" key="2">
    <source>
        <dbReference type="EMBL" id="GJS64182.1"/>
    </source>
</evidence>